<evidence type="ECO:0000259" key="7">
    <source>
        <dbReference type="PROSITE" id="PS51369"/>
    </source>
</evidence>
<comment type="subcellular location">
    <subcellularLocation>
        <location evidence="1">Nucleus</location>
    </subcellularLocation>
</comment>
<dbReference type="PANTHER" id="PTHR31072:SF147">
    <property type="entry name" value="TRANSCRIPTION FACTOR TCP13"/>
    <property type="match status" value="1"/>
</dbReference>
<evidence type="ECO:0000256" key="4">
    <source>
        <dbReference type="ARBA" id="ARBA00023163"/>
    </source>
</evidence>
<dbReference type="PANTHER" id="PTHR31072">
    <property type="entry name" value="TRANSCRIPTION FACTOR TCP4-RELATED"/>
    <property type="match status" value="1"/>
</dbReference>
<evidence type="ECO:0000256" key="5">
    <source>
        <dbReference type="ARBA" id="ARBA00023242"/>
    </source>
</evidence>
<feature type="compositionally biased region" description="Basic and acidic residues" evidence="6">
    <location>
        <begin position="75"/>
        <end position="95"/>
    </location>
</feature>
<accession>A0A9Q0G179</accession>
<feature type="region of interest" description="Disordered" evidence="6">
    <location>
        <begin position="408"/>
        <end position="428"/>
    </location>
</feature>
<feature type="region of interest" description="Disordered" evidence="6">
    <location>
        <begin position="253"/>
        <end position="296"/>
    </location>
</feature>
<keyword evidence="5" id="KW-0539">Nucleus</keyword>
<feature type="compositionally biased region" description="Basic and acidic residues" evidence="6">
    <location>
        <begin position="419"/>
        <end position="428"/>
    </location>
</feature>
<feature type="compositionally biased region" description="Polar residues" evidence="6">
    <location>
        <begin position="408"/>
        <end position="418"/>
    </location>
</feature>
<keyword evidence="4" id="KW-0804">Transcription</keyword>
<feature type="compositionally biased region" description="Basic and acidic residues" evidence="6">
    <location>
        <begin position="253"/>
        <end position="279"/>
    </location>
</feature>
<evidence type="ECO:0000313" key="9">
    <source>
        <dbReference type="Proteomes" id="UP001141552"/>
    </source>
</evidence>
<dbReference type="InterPro" id="IPR017887">
    <property type="entry name" value="TF_TCP_subgr"/>
</dbReference>
<gene>
    <name evidence="8" type="ORF">Tsubulata_019417</name>
</gene>
<dbReference type="Pfam" id="PF03634">
    <property type="entry name" value="TCP"/>
    <property type="match status" value="1"/>
</dbReference>
<organism evidence="8 9">
    <name type="scientific">Turnera subulata</name>
    <dbReference type="NCBI Taxonomy" id="218843"/>
    <lineage>
        <taxon>Eukaryota</taxon>
        <taxon>Viridiplantae</taxon>
        <taxon>Streptophyta</taxon>
        <taxon>Embryophyta</taxon>
        <taxon>Tracheophyta</taxon>
        <taxon>Spermatophyta</taxon>
        <taxon>Magnoliopsida</taxon>
        <taxon>eudicotyledons</taxon>
        <taxon>Gunneridae</taxon>
        <taxon>Pentapetalae</taxon>
        <taxon>rosids</taxon>
        <taxon>fabids</taxon>
        <taxon>Malpighiales</taxon>
        <taxon>Passifloraceae</taxon>
        <taxon>Turnera</taxon>
    </lineage>
</organism>
<dbReference type="EMBL" id="JAKUCV010002713">
    <property type="protein sequence ID" value="KAJ4841669.1"/>
    <property type="molecule type" value="Genomic_DNA"/>
</dbReference>
<keyword evidence="2" id="KW-0805">Transcription regulation</keyword>
<reference evidence="8" key="2">
    <citation type="journal article" date="2023" name="Plants (Basel)">
        <title>Annotation of the Turnera subulata (Passifloraceae) Draft Genome Reveals the S-Locus Evolved after the Divergence of Turneroideae from Passifloroideae in a Stepwise Manner.</title>
        <authorList>
            <person name="Henning P.M."/>
            <person name="Roalson E.H."/>
            <person name="Mir W."/>
            <person name="McCubbin A.G."/>
            <person name="Shore J.S."/>
        </authorList>
    </citation>
    <scope>NUCLEOTIDE SEQUENCE</scope>
    <source>
        <strain evidence="8">F60SS</strain>
    </source>
</reference>
<evidence type="ECO:0000256" key="6">
    <source>
        <dbReference type="SAM" id="MobiDB-lite"/>
    </source>
</evidence>
<feature type="region of interest" description="Disordered" evidence="6">
    <location>
        <begin position="72"/>
        <end position="104"/>
    </location>
</feature>
<feature type="domain" description="TCP" evidence="7">
    <location>
        <begin position="122"/>
        <end position="180"/>
    </location>
</feature>
<reference evidence="8" key="1">
    <citation type="submission" date="2022-02" db="EMBL/GenBank/DDBJ databases">
        <authorList>
            <person name="Henning P.M."/>
            <person name="McCubbin A.G."/>
            <person name="Shore J.S."/>
        </authorList>
    </citation>
    <scope>NUCLEOTIDE SEQUENCE</scope>
    <source>
        <strain evidence="8">F60SS</strain>
        <tissue evidence="8">Leaves</tissue>
    </source>
</reference>
<protein>
    <recommendedName>
        <fullName evidence="7">TCP domain-containing protein</fullName>
    </recommendedName>
</protein>
<keyword evidence="9" id="KW-1185">Reference proteome</keyword>
<evidence type="ECO:0000256" key="1">
    <source>
        <dbReference type="ARBA" id="ARBA00004123"/>
    </source>
</evidence>
<comment type="caution">
    <text evidence="8">The sequence shown here is derived from an EMBL/GenBank/DDBJ whole genome shotgun (WGS) entry which is preliminary data.</text>
</comment>
<dbReference type="OrthoDB" id="1889307at2759"/>
<dbReference type="PROSITE" id="PS51369">
    <property type="entry name" value="TCP"/>
    <property type="match status" value="1"/>
</dbReference>
<keyword evidence="3" id="KW-0238">DNA-binding</keyword>
<dbReference type="Proteomes" id="UP001141552">
    <property type="component" value="Unassembled WGS sequence"/>
</dbReference>
<dbReference type="InterPro" id="IPR005333">
    <property type="entry name" value="Transcription_factor_TCP"/>
</dbReference>
<evidence type="ECO:0000256" key="3">
    <source>
        <dbReference type="ARBA" id="ARBA00023125"/>
    </source>
</evidence>
<dbReference type="GO" id="GO:0005634">
    <property type="term" value="C:nucleus"/>
    <property type="evidence" value="ECO:0007669"/>
    <property type="project" value="UniProtKB-SubCell"/>
</dbReference>
<dbReference type="GO" id="GO:0003700">
    <property type="term" value="F:DNA-binding transcription factor activity"/>
    <property type="evidence" value="ECO:0007669"/>
    <property type="project" value="InterPro"/>
</dbReference>
<name>A0A9Q0G179_9ROSI</name>
<evidence type="ECO:0000313" key="8">
    <source>
        <dbReference type="EMBL" id="KAJ4841669.1"/>
    </source>
</evidence>
<proteinExistence type="predicted"/>
<sequence>MDAIALSLRLYHGGHGRLNSGIFLSPKNGLNFSNKFIPLAAYLSPVQFSFIYISLQYYYNYCAPGSSASSPTLTESKEVGSPEKQEGTTSEDKIAKASSSSSTPWLRLKDPRIVRVSRAFGGKDRHSKVCTIRGLRDRRVRLSVPTAIQLYDLQDRLGLNQPSKVVDWLLNAAKDEIDELPPLPIPPGSFSLNHQAMLGASLGVGISQQPNKDGFKMNNNRVDWDDPGALPQPNFWTSDAFLRAKSKQVVRDVDEKQNWTRANGGDKEDKDHESNEVHDAQVSSSNLLHRGGHSSSQGLINNAMPYGSFFHLENPNFQFSSQAEDLHNLNAIPFPSNLSLSSGSSVLLRPPTVTQSYFPSNMAASMEIDPRQISQFQMLAPSTQNLLSNSITPAGPFSMRPFHFSVTPRSLNSPSGSQPDKEREFPLK</sequence>
<feature type="compositionally biased region" description="Polar residues" evidence="6">
    <location>
        <begin position="281"/>
        <end position="296"/>
    </location>
</feature>
<dbReference type="GO" id="GO:0043565">
    <property type="term" value="F:sequence-specific DNA binding"/>
    <property type="evidence" value="ECO:0007669"/>
    <property type="project" value="TreeGrafter"/>
</dbReference>
<dbReference type="AlphaFoldDB" id="A0A9Q0G179"/>
<evidence type="ECO:0000256" key="2">
    <source>
        <dbReference type="ARBA" id="ARBA00023015"/>
    </source>
</evidence>